<dbReference type="InterPro" id="IPR036736">
    <property type="entry name" value="ACP-like_sf"/>
</dbReference>
<dbReference type="InterPro" id="IPR006162">
    <property type="entry name" value="Ppantetheine_attach_site"/>
</dbReference>
<evidence type="ECO:0000259" key="5">
    <source>
        <dbReference type="PROSITE" id="PS50075"/>
    </source>
</evidence>
<dbReference type="NCBIfam" id="TIGR01733">
    <property type="entry name" value="AA-adenyl-dom"/>
    <property type="match status" value="2"/>
</dbReference>
<gene>
    <name evidence="6" type="ORF">TCAP_01144</name>
</gene>
<dbReference type="InterPro" id="IPR045851">
    <property type="entry name" value="AMP-bd_C_sf"/>
</dbReference>
<dbReference type="Gene3D" id="1.10.1200.10">
    <property type="entry name" value="ACP-like"/>
    <property type="match status" value="2"/>
</dbReference>
<keyword evidence="1" id="KW-0596">Phosphopantetheine</keyword>
<dbReference type="CDD" id="cd19542">
    <property type="entry name" value="CT_NRPS-like"/>
    <property type="match status" value="1"/>
</dbReference>
<dbReference type="InterPro" id="IPR009081">
    <property type="entry name" value="PP-bd_ACP"/>
</dbReference>
<feature type="domain" description="Carrier" evidence="5">
    <location>
        <begin position="994"/>
        <end position="1070"/>
    </location>
</feature>
<dbReference type="EMBL" id="NRSZ01000186">
    <property type="protein sequence ID" value="PNY28935.1"/>
    <property type="molecule type" value="Genomic_DNA"/>
</dbReference>
<dbReference type="GO" id="GO:0005737">
    <property type="term" value="C:cytoplasm"/>
    <property type="evidence" value="ECO:0007669"/>
    <property type="project" value="TreeGrafter"/>
</dbReference>
<feature type="region of interest" description="Disordered" evidence="4">
    <location>
        <begin position="794"/>
        <end position="823"/>
    </location>
</feature>
<dbReference type="InterPro" id="IPR001242">
    <property type="entry name" value="Condensation_dom"/>
</dbReference>
<dbReference type="SUPFAM" id="SSF47336">
    <property type="entry name" value="ACP-like"/>
    <property type="match status" value="2"/>
</dbReference>
<dbReference type="GO" id="GO:0016874">
    <property type="term" value="F:ligase activity"/>
    <property type="evidence" value="ECO:0007669"/>
    <property type="project" value="UniProtKB-KW"/>
</dbReference>
<proteinExistence type="predicted"/>
<dbReference type="InterPro" id="IPR020806">
    <property type="entry name" value="PKS_PP-bd"/>
</dbReference>
<dbReference type="InterPro" id="IPR023213">
    <property type="entry name" value="CAT-like_dom_sf"/>
</dbReference>
<dbReference type="FunFam" id="1.10.1200.10:FF:000005">
    <property type="entry name" value="Nonribosomal peptide synthetase 1"/>
    <property type="match status" value="1"/>
</dbReference>
<dbReference type="Gene3D" id="3.30.300.30">
    <property type="match status" value="2"/>
</dbReference>
<dbReference type="SMART" id="SM00823">
    <property type="entry name" value="PKS_PP"/>
    <property type="match status" value="2"/>
</dbReference>
<evidence type="ECO:0000313" key="7">
    <source>
        <dbReference type="Proteomes" id="UP000236621"/>
    </source>
</evidence>
<dbReference type="SUPFAM" id="SSF52777">
    <property type="entry name" value="CoA-dependent acyltransferases"/>
    <property type="match status" value="8"/>
</dbReference>
<dbReference type="PANTHER" id="PTHR45527:SF16">
    <property type="entry name" value="NONRIBOSOMAL PEPTIDE SYNTHASE ATNA-RELATED"/>
    <property type="match status" value="1"/>
</dbReference>
<dbReference type="PANTHER" id="PTHR45527">
    <property type="entry name" value="NONRIBOSOMAL PEPTIDE SYNTHETASE"/>
    <property type="match status" value="1"/>
</dbReference>
<keyword evidence="7" id="KW-1185">Reference proteome</keyword>
<evidence type="ECO:0000313" key="6">
    <source>
        <dbReference type="EMBL" id="PNY28935.1"/>
    </source>
</evidence>
<dbReference type="GO" id="GO:0044550">
    <property type="term" value="P:secondary metabolite biosynthetic process"/>
    <property type="evidence" value="ECO:0007669"/>
    <property type="project" value="TreeGrafter"/>
</dbReference>
<dbReference type="GO" id="GO:0031177">
    <property type="term" value="F:phosphopantetheine binding"/>
    <property type="evidence" value="ECO:0007669"/>
    <property type="project" value="InterPro"/>
</dbReference>
<dbReference type="PROSITE" id="PS00455">
    <property type="entry name" value="AMP_BINDING"/>
    <property type="match status" value="1"/>
</dbReference>
<dbReference type="InterPro" id="IPR000873">
    <property type="entry name" value="AMP-dep_synth/lig_dom"/>
</dbReference>
<dbReference type="SUPFAM" id="SSF56801">
    <property type="entry name" value="Acetyl-CoA synthetase-like"/>
    <property type="match status" value="2"/>
</dbReference>
<dbReference type="Gene3D" id="3.30.559.30">
    <property type="entry name" value="Nonribosomal peptide synthetase, condensation domain"/>
    <property type="match status" value="4"/>
</dbReference>
<dbReference type="InterPro" id="IPR020845">
    <property type="entry name" value="AMP-binding_CS"/>
</dbReference>
<dbReference type="Pfam" id="PF00501">
    <property type="entry name" value="AMP-binding"/>
    <property type="match status" value="2"/>
</dbReference>
<dbReference type="FunFam" id="3.30.559.30:FF:000002">
    <property type="entry name" value="Nonribosomal peptide synthase Pes1"/>
    <property type="match status" value="1"/>
</dbReference>
<evidence type="ECO:0000256" key="4">
    <source>
        <dbReference type="SAM" id="MobiDB-lite"/>
    </source>
</evidence>
<dbReference type="InterPro" id="IPR042099">
    <property type="entry name" value="ANL_N_sf"/>
</dbReference>
<evidence type="ECO:0000256" key="2">
    <source>
        <dbReference type="ARBA" id="ARBA00022553"/>
    </source>
</evidence>
<dbReference type="Gene3D" id="3.40.50.12780">
    <property type="entry name" value="N-terminal domain of ligase-like"/>
    <property type="match status" value="2"/>
</dbReference>
<comment type="caution">
    <text evidence="6">The sequence shown here is derived from an EMBL/GenBank/DDBJ whole genome shotgun (WGS) entry which is preliminary data.</text>
</comment>
<dbReference type="GO" id="GO:0043041">
    <property type="term" value="P:amino acid activation for nonribosomal peptide biosynthetic process"/>
    <property type="evidence" value="ECO:0007669"/>
    <property type="project" value="TreeGrafter"/>
</dbReference>
<dbReference type="CDD" id="cd05918">
    <property type="entry name" value="A_NRPS_SidN3_like"/>
    <property type="match status" value="2"/>
</dbReference>
<dbReference type="Gene3D" id="3.30.559.10">
    <property type="entry name" value="Chloramphenicol acetyltransferase-like domain"/>
    <property type="match status" value="4"/>
</dbReference>
<keyword evidence="2" id="KW-0597">Phosphoprotein</keyword>
<evidence type="ECO:0000256" key="3">
    <source>
        <dbReference type="ARBA" id="ARBA00022598"/>
    </source>
</evidence>
<dbReference type="Pfam" id="PF00550">
    <property type="entry name" value="PP-binding"/>
    <property type="match status" value="2"/>
</dbReference>
<accession>A0A2K3QN26</accession>
<protein>
    <submittedName>
        <fullName evidence="6">Nonribosomal peptide synthetase</fullName>
    </submittedName>
</protein>
<evidence type="ECO:0000256" key="1">
    <source>
        <dbReference type="ARBA" id="ARBA00022450"/>
    </source>
</evidence>
<dbReference type="PROSITE" id="PS00012">
    <property type="entry name" value="PHOSPHOPANTETHEINE"/>
    <property type="match status" value="1"/>
</dbReference>
<dbReference type="InterPro" id="IPR010071">
    <property type="entry name" value="AA_adenyl_dom"/>
</dbReference>
<dbReference type="STRING" id="45235.A0A2K3QN26"/>
<dbReference type="FunFam" id="3.30.300.30:FF:000015">
    <property type="entry name" value="Nonribosomal peptide synthase SidD"/>
    <property type="match status" value="2"/>
</dbReference>
<dbReference type="Proteomes" id="UP000236621">
    <property type="component" value="Unassembled WGS sequence"/>
</dbReference>
<dbReference type="OrthoDB" id="416786at2759"/>
<keyword evidence="3" id="KW-0436">Ligase</keyword>
<dbReference type="CDD" id="cd19545">
    <property type="entry name" value="FUM14_C_NRPS-like"/>
    <property type="match status" value="1"/>
</dbReference>
<name>A0A2K3QN26_9HYPO</name>
<feature type="domain" description="Carrier" evidence="5">
    <location>
        <begin position="2585"/>
        <end position="2661"/>
    </location>
</feature>
<sequence length="3152" mass="346940">MWLEGVDDAILAQISQDCHIAVGEIEDVYGCTPFQSGLVADSATYIQRFVHSLDPFVNLDRFCAALNQVVTLNQTLRTRIVDCDLGLVQVVVRKGQSDCVYRPSHLDLQQYLRHDRSIPMQLATPLARFAIVGGRKLVTTIHHAVSDHYSLKFLLADTWSIYQERAPSQHAPFKKFVEYCDAIDDKNATAFWKTQFKGGIPAIFPSVPSDHLVKASQKTARDISLTKAPSRPLMPAYIEAAWGMTAADYTGSESVAFGYVMSGRSPTMAGAETTLGPTVTTVPMQVDFTPGMTIQQLLQSRNRSRRLLSTSPALQYGMANIRHNVSDEARIASGFQAVLNILHQAETGADTPGLTLDEEVDIQRAYGLVLTCTLSESGVLIKATFDNTVLPEVQMQRVLRQMEHHFKALIDSPSSTQIKRLQRLNFGDTLELVDWNRNIPESVNRCLHDLFASRVTQMPDETAVDAWDGKATYRELENMTNNLARELLQYDISAEEPIPFALQRSLSMVVAVLGIMKAGGTCVPIDISLPKARKEAIVNKTRARVVLTSSTHHEEIAGCTSHVIALHPESPPTPFETMNSDPVRAAYIMFTSGSTGQPKGVVLEHRSLASSFSAFGNRVGWIRGTRVLQFAAPAWDACALEMLGPLIAGGCVCIPSSEARESALADYINTARVDFAIQTPTALKNLTPAGVLPSLKVLMSAGEPVPRNASKTWGAKMRLFNGWGPCETSVCATIAELNPASTHPDTIGTPVGSAIWIVDREDPSKLLPIGAVGEILVEGPGVARGYHNEPTKTAAAFIPPPHFVPKRRSPDDSRAGRSSPQKLYRTGDLAKYNPDGSITFIGRLDNQVKMRGQRFELGEVEEVLISRRNVQAVAVAAIQSQTRDHKDLVAVLTLSGDSGYSSPLHEHAQTELREVLLDTGNYDQLEAIREFAKARLPTYMVPTAWVVVNNLPQMASKKIDRAKIRDWLSGLDMSAARDMAKGRVSVPSYPRLTPPANAVEEALQHAWSSVLAIETDRIGRESSFIKLGGDSITAMQVATRCRKQGFRITVAVLLRKETLAEAATETETLGDVSIIPTLSAAEEALDCSLSPIQKFLADNYGPASNNRFNQAFLLEIDTGDTKTVTPSHVEQALQRLVTQHSMLRARFSHSEDSKGNATLIQRIIATDAVETWRFRVHDNVDIEGHAQHIIDATQASLDIVQGPVFAADVIINREGQTLLFMTAHHLVIDLVSWRILWDDLESILHDPECFLSSSLPFPLWVKQQEESMSKKTQTVSEGRQNMWPKADFDFWGMQDKVPITADMRCIRRTLDLEQTSRIMGEACNAPLNTTPVMLMLTAVILSFQRIFPDRGTPALYSEGHGRDFDNASAFDPSRTVGWFTTVMPLVVACVNAATPLEDAVIAVKDCYRSTSANATGQFTSQILESDSFRRTHVEVLFNFAGRLQQVTRQDALLKLWNHASVQMNNTAEDTENVGLLSILVYIDENESLAFTLDYNRHMAHQDRIALWMQELEAFLVNLATELPKLATRLTLSDLPLLKTDQNSLAHIHACLAKLGVRQENVESIYPCTAMQQGILFAQLKGDLDGNQYRDRFAFKLTSQKHVEVDATRVVDAWKAVCEAHPILRTIFTSELSGECAFQQIVLKHSEPSISIQQIPADCSGIIEVLKRQKRPQLAQTQPPHRLTLYTGSDPVVYAVLDISHTALDARTMQAIWEQIGRKYSHGGSIAKGRGFSDYVAWLQGQESVSQQYWRTYLAGAQPCLFPRDAVMEGATYQTRGPEVPFKDAHALNAFCQGQGVTIANFMQAAWGVVLRLYTGLSDVYFGYLRSDQDALEGAADILGPLTSMLVCKFSFADLTTTALRMLETAREDAACALQHSGCSLARLHDDLGLLTSPLFDTIMTIQRAWPANLAGGDGDLKIEAMDGEDPTEYSISVNVHYSKDEMILRLSYQGAHFSNSLIESVAETFANVIAKMIESPEQALLESLEPEAAAKGPSLQESPLVRSVDLSILKSWNAKTPTAVEACIPHRVRAVALQHPLAPAVCSWDRNLDYGQLDMLSDCLAYRIRAEYGVGPEIIVPFACEKAASAVVILLAISKAGAAFLPLDITHSPERLTAVLDDAGASLVLVNSPTLRSKMRTCTSQSVVLVDLDMIEESLAQDASKIRMDLESVVVKPSNAAYAVYTSGSTGKPKGILVDHTNIATSAEEHTRRLGITSESRLLQLSSFTFDVALGDIIYALFSGACLCMPSEIERTDDLAGAIMRMKANFLWATPTHVTLLTPEDVPTLQTISLIGEPVKQENIETWAPHVRLVNSYGPAEAAVMASCRDVAVGDNSQDIGHPSCCRFWVVNPANHDDLVLTGTTGELIIEGPLVARGYINNYKATAAAFIDPPAWTKSSEFASLDFASQRFYKTGDLVTQAGEMSFIYQGRKDTQIKIRGQRIELGEIEYHLNHRAEQGWHWAVEVVQPSPDEDVCLAAFFEVPNLDVAEVPTSTTNDTAYGHELLEPLTENASAAKEMLKRAVPAYMVPDYFIHLRKLPTTSSMKTDRKFLRTMVASLPKADLLAYRVLEIAAHGVQHDTHSIEAGKEATHDEVFMQHAWADVLKLPLEAISASDDFFSVGGNSIRAMHLVARLRKAGHALSVADIFKSSTLAGMVSNTSPMPSVSHQPAEDRNLKNTTIVVSDAIPSLVKLAEKWTWLKSDNIESVAPATDTQAWMLAVGDIAGHGFDDSVTLKPSPGHALDLPKLQRACQEVIHQQAILRTVFVPHDSQLFQVALRNPPIEQVHIWQNGRSKDGGELTMPGESDMTKILPHFNMISSGGSSCQSFELRIHHALYDAISLGHLLEDLSTVYAGQTLVARPTHFHEWISHVSGEETISAQEFWKELLRGSMSHPLTSSIRSPVSGNAADSKLRVSVPLANLQTSHGTAATVLRATWSLVLSQVLDKKDIVFGYISANRYSTCLPGVDRITGPCINVLPVRVRLRSHTTIESFVTELQHQSNDSIPHQHLGFRSIVRDCTRWPTSRFNSIVVFQNHESLGSLVKLGDSECKFSGEGQVGDSADMWLTAMPQSETRLIIELHYSSANIPLELAHWISGCLEAVLNALPHTWTKTIDQVAEDVCNTMGSCPVSNERRHAACQTSSVPRMQNEHQRYY</sequence>
<reference evidence="6 7" key="1">
    <citation type="submission" date="2017-08" db="EMBL/GenBank/DDBJ databases">
        <title>Harnessing the power of phylogenomics to disentangle the directionality and signatures of interkingdom host jumping in the parasitic fungal genus Tolypocladium.</title>
        <authorList>
            <person name="Quandt C.A."/>
            <person name="Patterson W."/>
            <person name="Spatafora J.W."/>
        </authorList>
    </citation>
    <scope>NUCLEOTIDE SEQUENCE [LARGE SCALE GENOMIC DNA]</scope>
    <source>
        <strain evidence="6 7">CBS 113982</strain>
    </source>
</reference>
<dbReference type="Pfam" id="PF00668">
    <property type="entry name" value="Condensation"/>
    <property type="match status" value="4"/>
</dbReference>
<organism evidence="6 7">
    <name type="scientific">Tolypocladium capitatum</name>
    <dbReference type="NCBI Taxonomy" id="45235"/>
    <lineage>
        <taxon>Eukaryota</taxon>
        <taxon>Fungi</taxon>
        <taxon>Dikarya</taxon>
        <taxon>Ascomycota</taxon>
        <taxon>Pezizomycotina</taxon>
        <taxon>Sordariomycetes</taxon>
        <taxon>Hypocreomycetidae</taxon>
        <taxon>Hypocreales</taxon>
        <taxon>Ophiocordycipitaceae</taxon>
        <taxon>Tolypocladium</taxon>
    </lineage>
</organism>
<dbReference type="PROSITE" id="PS50075">
    <property type="entry name" value="CARRIER"/>
    <property type="match status" value="2"/>
</dbReference>